<sequence length="445" mass="50881">MTVNIFIHIGPPKTGTSAIQYCLQNDRARLAENGIFYPKHTTDVNGVSSGNLNAIYDKVDNERTLNPDKVLRLISQCEALNMHTLVLSSEFFFERLNDIFNLLPNARFIAYVRNPLESFESLYNQSVKRHGNTKLINVRPTLPRFYLVKLEQLIEQLPADQFILRAYGSSGFEGGTIITDFYDILGLTPPVNISNKINPSYSFEALEFKRWINLFCSTGAASRADKILQAYVSTQQQFSLLDAATFERYKLQAHEFLAQFCKSHDVNKADSLLDDALTCSPQPYCEQKLTLEQFVTVADYINEKDAVLYKELCRSLYLVSYLPCFKSDFGQYLLKDYQLSEVSKQNMFKQFIGYIRQKLGKQSQSTLTVNEHADVGRLRNQLSISDDFSDADLLREVAIFAETNRDFGLAYALMTRAQELRPSGSLIRAKIKYYENKIDNLKQSD</sequence>
<dbReference type="EMBL" id="BMQV01000012">
    <property type="protein sequence ID" value="GGP50205.1"/>
    <property type="molecule type" value="Genomic_DNA"/>
</dbReference>
<comment type="caution">
    <text evidence="1">The sequence shown here is derived from an EMBL/GenBank/DDBJ whole genome shotgun (WGS) entry which is preliminary data.</text>
</comment>
<name>A0ABQ2Q5H8_9GAMM</name>
<dbReference type="InterPro" id="IPR027417">
    <property type="entry name" value="P-loop_NTPase"/>
</dbReference>
<proteinExistence type="predicted"/>
<protein>
    <recommendedName>
        <fullName evidence="3">Sulfotransferase domain-containing protein</fullName>
    </recommendedName>
</protein>
<evidence type="ECO:0000313" key="1">
    <source>
        <dbReference type="EMBL" id="GGP50205.1"/>
    </source>
</evidence>
<evidence type="ECO:0008006" key="3">
    <source>
        <dbReference type="Google" id="ProtNLM"/>
    </source>
</evidence>
<reference evidence="2" key="1">
    <citation type="journal article" date="2019" name="Int. J. Syst. Evol. Microbiol.">
        <title>The Global Catalogue of Microorganisms (GCM) 10K type strain sequencing project: providing services to taxonomists for standard genome sequencing and annotation.</title>
        <authorList>
            <consortium name="The Broad Institute Genomics Platform"/>
            <consortium name="The Broad Institute Genome Sequencing Center for Infectious Disease"/>
            <person name="Wu L."/>
            <person name="Ma J."/>
        </authorList>
    </citation>
    <scope>NUCLEOTIDE SEQUENCE [LARGE SCALE GENOMIC DNA]</scope>
    <source>
        <strain evidence="2">JCM 32304</strain>
    </source>
</reference>
<dbReference type="RefSeq" id="WP_188919081.1">
    <property type="nucleotide sequence ID" value="NZ_BMQV01000012.1"/>
</dbReference>
<keyword evidence="2" id="KW-1185">Reference proteome</keyword>
<dbReference type="Gene3D" id="3.40.50.300">
    <property type="entry name" value="P-loop containing nucleotide triphosphate hydrolases"/>
    <property type="match status" value="1"/>
</dbReference>
<gene>
    <name evidence="1" type="ORF">GCM10009409_15860</name>
</gene>
<dbReference type="SUPFAM" id="SSF52540">
    <property type="entry name" value="P-loop containing nucleoside triphosphate hydrolases"/>
    <property type="match status" value="1"/>
</dbReference>
<organism evidence="1 2">
    <name type="scientific">Shewanella saliphila</name>
    <dbReference type="NCBI Taxonomy" id="2282698"/>
    <lineage>
        <taxon>Bacteria</taxon>
        <taxon>Pseudomonadati</taxon>
        <taxon>Pseudomonadota</taxon>
        <taxon>Gammaproteobacteria</taxon>
        <taxon>Alteromonadales</taxon>
        <taxon>Shewanellaceae</taxon>
        <taxon>Shewanella</taxon>
    </lineage>
</organism>
<accession>A0ABQ2Q5H8</accession>
<evidence type="ECO:0000313" key="2">
    <source>
        <dbReference type="Proteomes" id="UP000654367"/>
    </source>
</evidence>
<dbReference type="Proteomes" id="UP000654367">
    <property type="component" value="Unassembled WGS sequence"/>
</dbReference>